<dbReference type="SMART" id="SM00710">
    <property type="entry name" value="PbH1"/>
    <property type="match status" value="10"/>
</dbReference>
<dbReference type="InterPro" id="IPR024535">
    <property type="entry name" value="RHGA/B-epi-like_pectate_lyase"/>
</dbReference>
<organism evidence="3">
    <name type="scientific">marine metagenome</name>
    <dbReference type="NCBI Taxonomy" id="408172"/>
    <lineage>
        <taxon>unclassified sequences</taxon>
        <taxon>metagenomes</taxon>
        <taxon>ecological metagenomes</taxon>
    </lineage>
</organism>
<dbReference type="InterPro" id="IPR039448">
    <property type="entry name" value="Beta_helix"/>
</dbReference>
<evidence type="ECO:0008006" key="4">
    <source>
        <dbReference type="Google" id="ProtNLM"/>
    </source>
</evidence>
<evidence type="ECO:0000259" key="1">
    <source>
        <dbReference type="Pfam" id="PF12708"/>
    </source>
</evidence>
<sequence>MSNVLRFGAVGDGVTDDTEAIKHAVANGDGMLHFPPGTYRITRPIEINLAKRGPLGIDGTSGTARIIMAGQGPAFRLMGTHAGTGDPGSRKSNVATQQRMPTIRNIEVEGTHAEADGFELVQTMQSVFEGVMVTRCRHGIHLVQRNRNVLISHCHIYFNTGVGIYLDDVNLHQINIASCHISYNRLGGIRIERSEVRNLQITGNDIEYNNHKSHKTEPEPTAEIYIDATAEGASVNEVTIASNTIQATGSPGGANICIKEKRNASRPPGLFAISGNIIGSQENNVHLTGCYGIALNGNTIYSCEHRNLLIENSRLINISGNTFRRHTTKYGTGVRFTGSSDITFNGCSILDETKPGQAGLNALLELEQCERINISGSQFINGTIGVAATDCSHVLLTGNTLHDNREDPIARHALRFTGQGQGNISTNNSIGKTIDQAVVGNVKTNPLHHLNAE</sequence>
<dbReference type="SUPFAM" id="SSF51126">
    <property type="entry name" value="Pectin lyase-like"/>
    <property type="match status" value="1"/>
</dbReference>
<accession>A0A381X5F4</accession>
<dbReference type="EMBL" id="UINC01013815">
    <property type="protein sequence ID" value="SVA59417.1"/>
    <property type="molecule type" value="Genomic_DNA"/>
</dbReference>
<gene>
    <name evidence="3" type="ORF">METZ01_LOCUS112271</name>
</gene>
<dbReference type="Pfam" id="PF12708">
    <property type="entry name" value="Pect-lyase_RHGA_epim"/>
    <property type="match status" value="1"/>
</dbReference>
<feature type="domain" description="Right handed beta helix" evidence="2">
    <location>
        <begin position="101"/>
        <end position="245"/>
    </location>
</feature>
<dbReference type="InterPro" id="IPR012334">
    <property type="entry name" value="Pectin_lyas_fold"/>
</dbReference>
<protein>
    <recommendedName>
        <fullName evidence="4">Pectate lyase superfamily protein domain-containing protein</fullName>
    </recommendedName>
</protein>
<name>A0A381X5F4_9ZZZZ</name>
<dbReference type="AlphaFoldDB" id="A0A381X5F4"/>
<evidence type="ECO:0000259" key="2">
    <source>
        <dbReference type="Pfam" id="PF13229"/>
    </source>
</evidence>
<dbReference type="Gene3D" id="2.160.20.10">
    <property type="entry name" value="Single-stranded right-handed beta-helix, Pectin lyase-like"/>
    <property type="match status" value="2"/>
</dbReference>
<reference evidence="3" key="1">
    <citation type="submission" date="2018-05" db="EMBL/GenBank/DDBJ databases">
        <authorList>
            <person name="Lanie J.A."/>
            <person name="Ng W.-L."/>
            <person name="Kazmierczak K.M."/>
            <person name="Andrzejewski T.M."/>
            <person name="Davidsen T.M."/>
            <person name="Wayne K.J."/>
            <person name="Tettelin H."/>
            <person name="Glass J.I."/>
            <person name="Rusch D."/>
            <person name="Podicherti R."/>
            <person name="Tsui H.-C.T."/>
            <person name="Winkler M.E."/>
        </authorList>
    </citation>
    <scope>NUCLEOTIDE SEQUENCE</scope>
</reference>
<dbReference type="Pfam" id="PF13229">
    <property type="entry name" value="Beta_helix"/>
    <property type="match status" value="2"/>
</dbReference>
<evidence type="ECO:0000313" key="3">
    <source>
        <dbReference type="EMBL" id="SVA59417.1"/>
    </source>
</evidence>
<dbReference type="InterPro" id="IPR006626">
    <property type="entry name" value="PbH1"/>
</dbReference>
<proteinExistence type="predicted"/>
<dbReference type="InterPro" id="IPR011050">
    <property type="entry name" value="Pectin_lyase_fold/virulence"/>
</dbReference>
<feature type="domain" description="Rhamnogalacturonase A/B/Epimerase-like pectate lyase" evidence="1">
    <location>
        <begin position="3"/>
        <end position="48"/>
    </location>
</feature>
<feature type="domain" description="Right handed beta helix" evidence="2">
    <location>
        <begin position="272"/>
        <end position="430"/>
    </location>
</feature>